<dbReference type="Gene3D" id="3.20.20.80">
    <property type="entry name" value="Glycosidases"/>
    <property type="match status" value="1"/>
</dbReference>
<dbReference type="KEGG" id="csb:CLSA_c29760"/>
<dbReference type="Pfam" id="PF22612">
    <property type="entry name" value="GH113"/>
    <property type="match status" value="1"/>
</dbReference>
<reference evidence="2 3" key="1">
    <citation type="journal article" date="2013" name="Genome Announc.">
        <title>Complete Genome Sequence of the Solvent Producer Clostridium saccharobutylicum NCP262 (DSM 13864).</title>
        <authorList>
            <person name="Poehlein A."/>
            <person name="Hartwich K."/>
            <person name="Krabben P."/>
            <person name="Ehrenreich A."/>
            <person name="Liebl W."/>
            <person name="Durre P."/>
            <person name="Gottschalk G."/>
            <person name="Daniel R."/>
        </authorList>
    </citation>
    <scope>NUCLEOTIDE SEQUENCE [LARGE SCALE GENOMIC DNA]</scope>
    <source>
        <strain evidence="2">DSM 13864</strain>
    </source>
</reference>
<dbReference type="Pfam" id="PF12571">
    <property type="entry name" value="Phage_tail_fib"/>
    <property type="match status" value="1"/>
</dbReference>
<dbReference type="InterPro" id="IPR022225">
    <property type="entry name" value="Phage_tail_fibre_N"/>
</dbReference>
<dbReference type="RefSeq" id="WP_022747086.1">
    <property type="nucleotide sequence ID" value="NC_022571.1"/>
</dbReference>
<dbReference type="Proteomes" id="UP000017118">
    <property type="component" value="Chromosome"/>
</dbReference>
<proteinExistence type="predicted"/>
<organism evidence="2 3">
    <name type="scientific">Clostridium saccharobutylicum DSM 13864</name>
    <dbReference type="NCBI Taxonomy" id="1345695"/>
    <lineage>
        <taxon>Bacteria</taxon>
        <taxon>Bacillati</taxon>
        <taxon>Bacillota</taxon>
        <taxon>Clostridia</taxon>
        <taxon>Eubacteriales</taxon>
        <taxon>Clostridiaceae</taxon>
        <taxon>Clostridium</taxon>
    </lineage>
</organism>
<dbReference type="GeneID" id="71415604"/>
<name>U5MTV4_CLOSA</name>
<dbReference type="eggNOG" id="COG2357">
    <property type="taxonomic scope" value="Bacteria"/>
</dbReference>
<keyword evidence="3" id="KW-1185">Reference proteome</keyword>
<evidence type="ECO:0000259" key="1">
    <source>
        <dbReference type="Pfam" id="PF12571"/>
    </source>
</evidence>
<protein>
    <submittedName>
        <fullName evidence="2">H: tail fiber protein</fullName>
    </submittedName>
</protein>
<dbReference type="EMBL" id="CP006721">
    <property type="protein sequence ID" value="AGX43943.1"/>
    <property type="molecule type" value="Genomic_DNA"/>
</dbReference>
<dbReference type="PANTHER" id="PTHR35191">
    <property type="entry name" value="PROPHAGE SIDE TAIL FIBER PROTEIN HOMOLOG STFQ-RELATED"/>
    <property type="match status" value="1"/>
</dbReference>
<dbReference type="CDD" id="cd19608">
    <property type="entry name" value="GH113_mannanase-like"/>
    <property type="match status" value="1"/>
</dbReference>
<dbReference type="InterPro" id="IPR017853">
    <property type="entry name" value="GH"/>
</dbReference>
<gene>
    <name evidence="2" type="ORF">CLSA_c29760</name>
</gene>
<dbReference type="PANTHER" id="PTHR35191:SF1">
    <property type="entry name" value="PROPHAGE SIDE TAIL FIBER PROTEIN HOMOLOG STFQ-RELATED"/>
    <property type="match status" value="1"/>
</dbReference>
<dbReference type="PATRIC" id="fig|1345695.10.peg.1078"/>
<dbReference type="SUPFAM" id="SSF51445">
    <property type="entry name" value="(Trans)glycosidases"/>
    <property type="match status" value="1"/>
</dbReference>
<dbReference type="HOGENOM" id="CLU_382071_0_0_9"/>
<sequence length="724" mass="82401">MAEQFYTILTNSGKAKIANSVTLGTKVNLTTLKVGDSNGTYYNPSESQTDLVHSVYSCNVTSVAVDETNSNWINVICAIPSDVGDFYIREAGVFDDTGALIAIGKYPETYKPTATDGSTKELYIKMTLEVTNTNSVELKIDPTVILATKNDINILANSIASISTQLSNKAKQTNRDLLTCGYRGLTIRNYTKGLFYTDYYKKKAIEVAKEVGSDTIAIVFNAYQSNISSNDIEYLKEDNSSRWWTTYQEVYDYCKYIKLLGYKIMLKPHVEVSDASVPRDKIKPEDVATWFSNYTNFLLPYVKMAEELNIEVFCIGCEYKGLTTYADGQNNDNYWINLIKTVRENYSGLLTYASYFTVNYYEEAEWITWWDKLDFIGVDFYRLSTDEKTYDEYIQFLHDDETHSNTVSTLNSLQSKFNKPIFFTEYGCTVATDAKKADWYRAVLNTFNKYNYFKGCFIWEFNIENMITTTINDNTPLAKEAIKSLYKNIGKNGVINDGYYIISKNDQTEYWYEFADINLTKDYSKIIAKFYFEDNVPSLFSSKKGYVSAEISYTNSLAVNAIIDSNSTLDKNNFGFSIEGNLVRLFVRVQQDYSYIFKLVDCNKKDLVKLKYFNATNQKTNNTKIPTTYFSKTDLSKGYNFETLTYSGSMTNGLLEVNLALPYEFSFLAYTGVNVSIVNSGNTSDVSANVTAVDNNNIKINAKHTTGTGDWFCSFKILVYGVRK</sequence>
<dbReference type="InterPro" id="IPR055151">
    <property type="entry name" value="GH113"/>
</dbReference>
<accession>U5MTV4</accession>
<dbReference type="InterPro" id="IPR051934">
    <property type="entry name" value="Phage_Tail_Fiber_Structural"/>
</dbReference>
<dbReference type="eggNOG" id="COG5301">
    <property type="taxonomic scope" value="Bacteria"/>
</dbReference>
<evidence type="ECO:0000313" key="2">
    <source>
        <dbReference type="EMBL" id="AGX43943.1"/>
    </source>
</evidence>
<feature type="domain" description="Phage tail fibre protein N-terminal" evidence="1">
    <location>
        <begin position="1"/>
        <end position="149"/>
    </location>
</feature>
<evidence type="ECO:0000313" key="3">
    <source>
        <dbReference type="Proteomes" id="UP000017118"/>
    </source>
</evidence>
<dbReference type="AlphaFoldDB" id="U5MTV4"/>